<dbReference type="Gene3D" id="3.90.940.20">
    <property type="entry name" value="RPB5-like RNA polymerase subunit"/>
    <property type="match status" value="1"/>
</dbReference>
<comment type="subcellular location">
    <subcellularLocation>
        <location evidence="1">Nucleus</location>
    </subcellularLocation>
</comment>
<evidence type="ECO:0000256" key="3">
    <source>
        <dbReference type="ARBA" id="ARBA00023242"/>
    </source>
</evidence>
<dbReference type="Pfam" id="PF01191">
    <property type="entry name" value="RNA_pol_Rpb5_C"/>
    <property type="match status" value="1"/>
</dbReference>
<evidence type="ECO:0000256" key="2">
    <source>
        <dbReference type="ARBA" id="ARBA00023163"/>
    </source>
</evidence>
<reference evidence="7 8" key="1">
    <citation type="journal article" date="2021" name="MBio">
        <title>A New Model Trypanosomatid, Novymonas esmeraldas: Genomic Perception of Its 'Candidatus Pandoraea novymonadis' Endosymbiont.</title>
        <authorList>
            <person name="Zakharova A."/>
            <person name="Saura A."/>
            <person name="Butenko A."/>
            <person name="Podesvova L."/>
            <person name="Warmusova S."/>
            <person name="Kostygov A.Y."/>
            <person name="Nenarokova A."/>
            <person name="Lukes J."/>
            <person name="Opperdoes F.R."/>
            <person name="Yurchenko V."/>
        </authorList>
    </citation>
    <scope>NUCLEOTIDE SEQUENCE [LARGE SCALE GENOMIC DNA]</scope>
    <source>
        <strain evidence="7 8">E262AT.01</strain>
    </source>
</reference>
<dbReference type="GO" id="GO:0003677">
    <property type="term" value="F:DNA binding"/>
    <property type="evidence" value="ECO:0007669"/>
    <property type="project" value="InterPro"/>
</dbReference>
<dbReference type="InterPro" id="IPR020608">
    <property type="entry name" value="RNA_pol_subH/Rpb5_CS"/>
</dbReference>
<keyword evidence="2" id="KW-0804">Transcription</keyword>
<evidence type="ECO:0000313" key="8">
    <source>
        <dbReference type="Proteomes" id="UP001430356"/>
    </source>
</evidence>
<evidence type="ECO:0000256" key="1">
    <source>
        <dbReference type="ARBA" id="ARBA00004123"/>
    </source>
</evidence>
<dbReference type="GO" id="GO:0005666">
    <property type="term" value="C:RNA polymerase III complex"/>
    <property type="evidence" value="ECO:0007669"/>
    <property type="project" value="TreeGrafter"/>
</dbReference>
<dbReference type="InterPro" id="IPR014381">
    <property type="entry name" value="Arch_Rpo5/euc_Rpb5"/>
</dbReference>
<dbReference type="EMBL" id="JAECZO010000085">
    <property type="protein sequence ID" value="KAK7196797.1"/>
    <property type="molecule type" value="Genomic_DNA"/>
</dbReference>
<dbReference type="InterPro" id="IPR036710">
    <property type="entry name" value="RNA_pol_Rpb5_N_sf"/>
</dbReference>
<dbReference type="GO" id="GO:0006362">
    <property type="term" value="P:transcription elongation by RNA polymerase I"/>
    <property type="evidence" value="ECO:0007669"/>
    <property type="project" value="TreeGrafter"/>
</dbReference>
<feature type="domain" description="RNA polymerase Rpb5 N-terminal" evidence="6">
    <location>
        <begin position="10"/>
        <end position="119"/>
    </location>
</feature>
<keyword evidence="3" id="KW-0539">Nucleus</keyword>
<dbReference type="PANTHER" id="PTHR10535">
    <property type="entry name" value="DNA-DIRECTED RNA POLYMERASES I, II, AND III SUBUNIT RPABC1"/>
    <property type="match status" value="1"/>
</dbReference>
<dbReference type="PIRSF" id="PIRSF000747">
    <property type="entry name" value="RPB5"/>
    <property type="match status" value="1"/>
</dbReference>
<dbReference type="HAMAP" id="MF_00025">
    <property type="entry name" value="RNApol_Rpo5_RPB5"/>
    <property type="match status" value="1"/>
</dbReference>
<dbReference type="SUPFAM" id="SSF55287">
    <property type="entry name" value="RPB5-like RNA polymerase subunit"/>
    <property type="match status" value="1"/>
</dbReference>
<dbReference type="GO" id="GO:0003899">
    <property type="term" value="F:DNA-directed RNA polymerase activity"/>
    <property type="evidence" value="ECO:0007669"/>
    <property type="project" value="InterPro"/>
</dbReference>
<dbReference type="GO" id="GO:0005736">
    <property type="term" value="C:RNA polymerase I complex"/>
    <property type="evidence" value="ECO:0007669"/>
    <property type="project" value="TreeGrafter"/>
</dbReference>
<dbReference type="InterPro" id="IPR005571">
    <property type="entry name" value="RNA_pol_Rpb5_N"/>
</dbReference>
<dbReference type="GO" id="GO:0042797">
    <property type="term" value="P:tRNA transcription by RNA polymerase III"/>
    <property type="evidence" value="ECO:0007669"/>
    <property type="project" value="TreeGrafter"/>
</dbReference>
<dbReference type="Proteomes" id="UP001430356">
    <property type="component" value="Unassembled WGS sequence"/>
</dbReference>
<feature type="domain" description="RNA polymerase subunit H/Rpb5 C-terminal" evidence="5">
    <location>
        <begin position="167"/>
        <end position="239"/>
    </location>
</feature>
<dbReference type="PROSITE" id="PS01110">
    <property type="entry name" value="RNA_POL_H_23KD"/>
    <property type="match status" value="1"/>
</dbReference>
<keyword evidence="7" id="KW-0240">DNA-directed RNA polymerase</keyword>
<gene>
    <name evidence="7" type="ORF">NESM_000620000</name>
</gene>
<organism evidence="7 8">
    <name type="scientific">Novymonas esmeraldas</name>
    <dbReference type="NCBI Taxonomy" id="1808958"/>
    <lineage>
        <taxon>Eukaryota</taxon>
        <taxon>Discoba</taxon>
        <taxon>Euglenozoa</taxon>
        <taxon>Kinetoplastea</taxon>
        <taxon>Metakinetoplastina</taxon>
        <taxon>Trypanosomatida</taxon>
        <taxon>Trypanosomatidae</taxon>
        <taxon>Novymonas</taxon>
    </lineage>
</organism>
<comment type="similarity">
    <text evidence="4">Belongs to the archaeal Rpo5/eukaryotic RPB5 RNA polymerase subunit family.</text>
</comment>
<evidence type="ECO:0000256" key="4">
    <source>
        <dbReference type="ARBA" id="ARBA00025765"/>
    </source>
</evidence>
<evidence type="ECO:0000259" key="6">
    <source>
        <dbReference type="Pfam" id="PF03871"/>
    </source>
</evidence>
<dbReference type="AlphaFoldDB" id="A0AAW0EUL6"/>
<protein>
    <submittedName>
        <fullName evidence="7">DNA-directed RNA polymerase II/III subunit</fullName>
    </submittedName>
</protein>
<keyword evidence="8" id="KW-1185">Reference proteome</keyword>
<dbReference type="Pfam" id="PF03871">
    <property type="entry name" value="RNA_pol_Rpb5_N"/>
    <property type="match status" value="1"/>
</dbReference>
<dbReference type="FunFam" id="3.90.940.20:FF:000001">
    <property type="entry name" value="DNA-directed RNA polymerases I, II, and III subunit RPABC1"/>
    <property type="match status" value="1"/>
</dbReference>
<dbReference type="Gene3D" id="3.40.1340.10">
    <property type="entry name" value="RNA polymerase, Rpb5, N-terminal domain"/>
    <property type="match status" value="1"/>
</dbReference>
<dbReference type="GO" id="GO:0005665">
    <property type="term" value="C:RNA polymerase II, core complex"/>
    <property type="evidence" value="ECO:0007669"/>
    <property type="project" value="TreeGrafter"/>
</dbReference>
<dbReference type="SUPFAM" id="SSF53036">
    <property type="entry name" value="Eukaryotic RPB5 N-terminal domain"/>
    <property type="match status" value="1"/>
</dbReference>
<evidence type="ECO:0000259" key="5">
    <source>
        <dbReference type="Pfam" id="PF01191"/>
    </source>
</evidence>
<accession>A0AAW0EUL6</accession>
<comment type="caution">
    <text evidence="7">The sequence shown here is derived from an EMBL/GenBank/DDBJ whole genome shotgun (WGS) entry which is preliminary data.</text>
</comment>
<sequence length="240" mass="27112">MPAIGQEKLECYRCFRTLQTSAEMMTDRNYKVAQHVVPASFREFMERYVEAGEDVAAAVGGGGGDATRDGARQQSEVIRRDKMTLACECEVGSGNVRKAVVYFCPPNHLSSDVVKKIATEALSESYQRVVFVTPTRPNPIVRKTIDTYNRGDQDLRFELFDEDELAVNITHHELVPKHAPLSDEEVKEVLHAHALELHQLPRILSTDPVARYYGLERGRVVRIERKSMSAGLYVSYRQVV</sequence>
<dbReference type="PANTHER" id="PTHR10535:SF24">
    <property type="entry name" value="RNA POLYMERASES II SUBUNIT, PUTATIVE-RELATED"/>
    <property type="match status" value="1"/>
</dbReference>
<dbReference type="InterPro" id="IPR000783">
    <property type="entry name" value="RNA_pol_subH/Rpb5_C"/>
</dbReference>
<dbReference type="InterPro" id="IPR035913">
    <property type="entry name" value="RPB5-like_sf"/>
</dbReference>
<evidence type="ECO:0000313" key="7">
    <source>
        <dbReference type="EMBL" id="KAK7196797.1"/>
    </source>
</evidence>
<proteinExistence type="inferred from homology"/>
<name>A0AAW0EUL6_9TRYP</name>
<dbReference type="GO" id="GO:0006366">
    <property type="term" value="P:transcription by RNA polymerase II"/>
    <property type="evidence" value="ECO:0007669"/>
    <property type="project" value="TreeGrafter"/>
</dbReference>